<sequence length="253" mass="27312">MLDVPPVITAADDNWAATAEFYALIPWADSTTTVRGFSANTYLNPSLIFAEQLQSAFAMRASVEYKRLGLLSDVSYTQLGAQKSFNTSRGLLNGNSTVTSINGIYDLALRYRLGAKEAAVGAPGEFSLIPYAGVRVVQAQLLVAAQLQGQRTYLNQGTLSRTWAEPLLGLQGSIFLTQRLRAFGRADIAGFGLAGQQDLTGNAQLGLGYAVGNNTSLNVSMRYFGQAWNNGATPDNGYNSYQYGPEVSVKFFF</sequence>
<protein>
    <recommendedName>
        <fullName evidence="3">DUF5723 domain-containing protein</fullName>
    </recommendedName>
</protein>
<dbReference type="Proteomes" id="UP000240206">
    <property type="component" value="Unassembled WGS sequence"/>
</dbReference>
<dbReference type="RefSeq" id="WP_106499730.1">
    <property type="nucleotide sequence ID" value="NZ_PXVC01000018.1"/>
</dbReference>
<name>A0A2P7EF37_9SYNE</name>
<dbReference type="EMBL" id="PXVC01000018">
    <property type="protein sequence ID" value="PSI01826.1"/>
    <property type="molecule type" value="Genomic_DNA"/>
</dbReference>
<keyword evidence="2" id="KW-1185">Reference proteome</keyword>
<evidence type="ECO:0000313" key="2">
    <source>
        <dbReference type="Proteomes" id="UP000240206"/>
    </source>
</evidence>
<organism evidence="1 2">
    <name type="scientific">Synechococcus lacustris str. Tous</name>
    <dbReference type="NCBI Taxonomy" id="1910958"/>
    <lineage>
        <taxon>Bacteria</taxon>
        <taxon>Bacillati</taxon>
        <taxon>Cyanobacteriota</taxon>
        <taxon>Cyanophyceae</taxon>
        <taxon>Synechococcales</taxon>
        <taxon>Synechococcaceae</taxon>
        <taxon>Synechococcus</taxon>
    </lineage>
</organism>
<proteinExistence type="predicted"/>
<reference evidence="2" key="1">
    <citation type="submission" date="2018-03" db="EMBL/GenBank/DDBJ databases">
        <title>Ecological and genomic features of two cosmopolitan and abundant freshwater picocyanobacteria.</title>
        <authorList>
            <person name="Cabello-Yeves P.J."/>
            <person name="Picazo A."/>
            <person name="Camacho A."/>
            <person name="Callieri C."/>
            <person name="Rosselli R."/>
            <person name="Roda-Garcia J."/>
            <person name="Coutinho F.H."/>
            <person name="Rodriguez-Valera F."/>
        </authorList>
    </citation>
    <scope>NUCLEOTIDE SEQUENCE [LARGE SCALE GENOMIC DNA]</scope>
    <source>
        <strain evidence="2">Tous</strain>
    </source>
</reference>
<dbReference type="STRING" id="1910958.BTM30_07305"/>
<comment type="caution">
    <text evidence="1">The sequence shown here is derived from an EMBL/GenBank/DDBJ whole genome shotgun (WGS) entry which is preliminary data.</text>
</comment>
<evidence type="ECO:0000313" key="1">
    <source>
        <dbReference type="EMBL" id="PSI01826.1"/>
    </source>
</evidence>
<gene>
    <name evidence="1" type="ORF">C7K08_05935</name>
</gene>
<evidence type="ECO:0008006" key="3">
    <source>
        <dbReference type="Google" id="ProtNLM"/>
    </source>
</evidence>
<dbReference type="InterPro" id="IPR011250">
    <property type="entry name" value="OMP/PagP_B-barrel"/>
</dbReference>
<dbReference type="SUPFAM" id="SSF56925">
    <property type="entry name" value="OMPA-like"/>
    <property type="match status" value="1"/>
</dbReference>
<dbReference type="AlphaFoldDB" id="A0A2P7EF37"/>
<accession>A0A2P7EF37</accession>